<name>A0AAD1Q7E7_9CAUD</name>
<protein>
    <submittedName>
        <fullName evidence="2">Uncharacterized protein</fullName>
    </submittedName>
</protein>
<keyword evidence="1" id="KW-1133">Transmembrane helix</keyword>
<dbReference type="EMBL" id="OU734268">
    <property type="protein sequence ID" value="CAG9546522.1"/>
    <property type="molecule type" value="Genomic_DNA"/>
</dbReference>
<gene>
    <name evidence="2" type="ORF">SIP_070</name>
</gene>
<accession>A0AAD1Q7E7</accession>
<feature type="transmembrane region" description="Helical" evidence="1">
    <location>
        <begin position="12"/>
        <end position="28"/>
    </location>
</feature>
<reference evidence="2 3" key="1">
    <citation type="submission" date="2021-09" db="EMBL/GenBank/DDBJ databases">
        <authorList>
            <person name="Kelly A."/>
        </authorList>
    </citation>
    <scope>NUCLEOTIDE SEQUENCE [LARGE SCALE GENOMIC DNA]</scope>
</reference>
<dbReference type="Proteomes" id="UP000837053">
    <property type="component" value="Chromosome"/>
</dbReference>
<evidence type="ECO:0000313" key="2">
    <source>
        <dbReference type="EMBL" id="CAG9546522.1"/>
    </source>
</evidence>
<sequence length="70" mass="7770">MIVTEVKMKTGIIILFLILFGSYLTINYEGIMAFWGNLMMFTAGSIAGYSDGKKDGVRKMLMGLKQNKGI</sequence>
<keyword evidence="1" id="KW-0812">Transmembrane</keyword>
<keyword evidence="3" id="KW-1185">Reference proteome</keyword>
<proteinExistence type="predicted"/>
<organism evidence="2 3">
    <name type="scientific">Escherichia phage vB_Eco_Sip</name>
    <dbReference type="NCBI Taxonomy" id="2831640"/>
    <lineage>
        <taxon>Viruses</taxon>
        <taxon>Duplodnaviria</taxon>
        <taxon>Heunggongvirae</taxon>
        <taxon>Uroviricota</taxon>
        <taxon>Caudoviricetes</taxon>
        <taxon>Drexlerviridae</taxon>
        <taxon>Tempevirinae</taxon>
        <taxon>Warwickvirus</taxon>
        <taxon>Warwickvirus sip</taxon>
    </lineage>
</organism>
<keyword evidence="1" id="KW-0472">Membrane</keyword>
<evidence type="ECO:0000313" key="3">
    <source>
        <dbReference type="Proteomes" id="UP000837053"/>
    </source>
</evidence>
<evidence type="ECO:0000256" key="1">
    <source>
        <dbReference type="SAM" id="Phobius"/>
    </source>
</evidence>